<dbReference type="Proteomes" id="UP001321473">
    <property type="component" value="Unassembled WGS sequence"/>
</dbReference>
<protein>
    <submittedName>
        <fullName evidence="2">Uncharacterized protein</fullName>
    </submittedName>
</protein>
<evidence type="ECO:0000256" key="1">
    <source>
        <dbReference type="SAM" id="Phobius"/>
    </source>
</evidence>
<keyword evidence="1" id="KW-0472">Membrane</keyword>
<gene>
    <name evidence="2" type="ORF">V5799_018631</name>
</gene>
<dbReference type="EMBL" id="JARKHS020009246">
    <property type="protein sequence ID" value="KAK8780028.1"/>
    <property type="molecule type" value="Genomic_DNA"/>
</dbReference>
<feature type="transmembrane region" description="Helical" evidence="1">
    <location>
        <begin position="30"/>
        <end position="59"/>
    </location>
</feature>
<name>A0AAQ4EZU6_AMBAM</name>
<reference evidence="2 3" key="1">
    <citation type="journal article" date="2023" name="Arcadia Sci">
        <title>De novo assembly of a long-read Amblyomma americanum tick genome.</title>
        <authorList>
            <person name="Chou S."/>
            <person name="Poskanzer K.E."/>
            <person name="Rollins M."/>
            <person name="Thuy-Boun P.S."/>
        </authorList>
    </citation>
    <scope>NUCLEOTIDE SEQUENCE [LARGE SCALE GENOMIC DNA]</scope>
    <source>
        <strain evidence="2">F_SG_1</strain>
        <tissue evidence="2">Salivary glands</tissue>
    </source>
</reference>
<keyword evidence="1" id="KW-1133">Transmembrane helix</keyword>
<proteinExistence type="predicted"/>
<feature type="non-terminal residue" evidence="2">
    <location>
        <position position="62"/>
    </location>
</feature>
<keyword evidence="1" id="KW-0812">Transmembrane</keyword>
<dbReference type="AlphaFoldDB" id="A0AAQ4EZU6"/>
<keyword evidence="3" id="KW-1185">Reference proteome</keyword>
<evidence type="ECO:0000313" key="3">
    <source>
        <dbReference type="Proteomes" id="UP001321473"/>
    </source>
</evidence>
<sequence length="62" mass="6576">MHLASLDTTKHCSPAGPVTGVLIVKGHVRILSVLGVLLTVAASLFCFVRFDFIGLLVFLPLA</sequence>
<evidence type="ECO:0000313" key="2">
    <source>
        <dbReference type="EMBL" id="KAK8780028.1"/>
    </source>
</evidence>
<accession>A0AAQ4EZU6</accession>
<organism evidence="2 3">
    <name type="scientific">Amblyomma americanum</name>
    <name type="common">Lone star tick</name>
    <dbReference type="NCBI Taxonomy" id="6943"/>
    <lineage>
        <taxon>Eukaryota</taxon>
        <taxon>Metazoa</taxon>
        <taxon>Ecdysozoa</taxon>
        <taxon>Arthropoda</taxon>
        <taxon>Chelicerata</taxon>
        <taxon>Arachnida</taxon>
        <taxon>Acari</taxon>
        <taxon>Parasitiformes</taxon>
        <taxon>Ixodida</taxon>
        <taxon>Ixodoidea</taxon>
        <taxon>Ixodidae</taxon>
        <taxon>Amblyomminae</taxon>
        <taxon>Amblyomma</taxon>
    </lineage>
</organism>
<comment type="caution">
    <text evidence="2">The sequence shown here is derived from an EMBL/GenBank/DDBJ whole genome shotgun (WGS) entry which is preliminary data.</text>
</comment>